<evidence type="ECO:0000313" key="2">
    <source>
        <dbReference type="Proteomes" id="UP000621799"/>
    </source>
</evidence>
<gene>
    <name evidence="1" type="ORF">IQ235_03135</name>
</gene>
<dbReference type="PANTHER" id="PTHR34796:SF1">
    <property type="entry name" value="EXPRESSED PROTEIN"/>
    <property type="match status" value="1"/>
</dbReference>
<proteinExistence type="predicted"/>
<dbReference type="Proteomes" id="UP000621799">
    <property type="component" value="Unassembled WGS sequence"/>
</dbReference>
<evidence type="ECO:0000313" key="1">
    <source>
        <dbReference type="EMBL" id="MBE9039787.1"/>
    </source>
</evidence>
<name>A0A928Z5Y3_9CYAN</name>
<organism evidence="1 2">
    <name type="scientific">Zarconia navalis LEGE 11467</name>
    <dbReference type="NCBI Taxonomy" id="1828826"/>
    <lineage>
        <taxon>Bacteria</taxon>
        <taxon>Bacillati</taxon>
        <taxon>Cyanobacteriota</taxon>
        <taxon>Cyanophyceae</taxon>
        <taxon>Oscillatoriophycideae</taxon>
        <taxon>Oscillatoriales</taxon>
        <taxon>Oscillatoriales incertae sedis</taxon>
        <taxon>Zarconia</taxon>
        <taxon>Zarconia navalis</taxon>
    </lineage>
</organism>
<dbReference type="EMBL" id="JADEXN010000032">
    <property type="protein sequence ID" value="MBE9039787.1"/>
    <property type="molecule type" value="Genomic_DNA"/>
</dbReference>
<sequence length="140" mass="16030">MCSNLLPVEFWQGVEEFNQRQFYACHDTLEAIWLESGDPQKTFYQGILQIAVACYHLSNHNWKGALMLLGEGIHRLRKYEPDYGGINIENLVDCSVEMLNILQQAGEDNVVNLASQFGLEDGRWIEDRSSLSLPKIEKIL</sequence>
<dbReference type="Gene3D" id="1.10.3450.10">
    <property type="entry name" value="TTHA0068-like"/>
    <property type="match status" value="1"/>
</dbReference>
<dbReference type="AlphaFoldDB" id="A0A928Z5Y3"/>
<comment type="caution">
    <text evidence="1">The sequence shown here is derived from an EMBL/GenBank/DDBJ whole genome shotgun (WGS) entry which is preliminary data.</text>
</comment>
<dbReference type="InterPro" id="IPR023203">
    <property type="entry name" value="TTHA0068_sf"/>
</dbReference>
<protein>
    <submittedName>
        <fullName evidence="1">DUF309 domain-containing protein</fullName>
    </submittedName>
</protein>
<dbReference type="InterPro" id="IPR005500">
    <property type="entry name" value="DUF309"/>
</dbReference>
<dbReference type="PANTHER" id="PTHR34796">
    <property type="entry name" value="EXPRESSED PROTEIN"/>
    <property type="match status" value="1"/>
</dbReference>
<dbReference type="SUPFAM" id="SSF140663">
    <property type="entry name" value="TTHA0068-like"/>
    <property type="match status" value="1"/>
</dbReference>
<reference evidence="1" key="1">
    <citation type="submission" date="2020-10" db="EMBL/GenBank/DDBJ databases">
        <authorList>
            <person name="Castelo-Branco R."/>
            <person name="Eusebio N."/>
            <person name="Adriana R."/>
            <person name="Vieira A."/>
            <person name="Brugerolle De Fraissinette N."/>
            <person name="Rezende De Castro R."/>
            <person name="Schneider M.P."/>
            <person name="Vasconcelos V."/>
            <person name="Leao P.N."/>
        </authorList>
    </citation>
    <scope>NUCLEOTIDE SEQUENCE</scope>
    <source>
        <strain evidence="1">LEGE 11467</strain>
    </source>
</reference>
<dbReference type="Pfam" id="PF03745">
    <property type="entry name" value="DUF309"/>
    <property type="match status" value="1"/>
</dbReference>
<accession>A0A928Z5Y3</accession>
<dbReference type="RefSeq" id="WP_264320050.1">
    <property type="nucleotide sequence ID" value="NZ_JADEXN010000032.1"/>
</dbReference>
<keyword evidence="2" id="KW-1185">Reference proteome</keyword>